<comment type="caution">
    <text evidence="7">The sequence shown here is derived from an EMBL/GenBank/DDBJ whole genome shotgun (WGS) entry which is preliminary data.</text>
</comment>
<dbReference type="PANTHER" id="PTHR12001:SF85">
    <property type="entry name" value="SHORT CHAIN ISOPRENYL DIPHOSPHATE SYNTHASE"/>
    <property type="match status" value="1"/>
</dbReference>
<evidence type="ECO:0000256" key="5">
    <source>
        <dbReference type="ARBA" id="ARBA00022842"/>
    </source>
</evidence>
<evidence type="ECO:0000313" key="8">
    <source>
        <dbReference type="Proteomes" id="UP001273768"/>
    </source>
</evidence>
<evidence type="ECO:0000256" key="2">
    <source>
        <dbReference type="ARBA" id="ARBA00006706"/>
    </source>
</evidence>
<name>A0ABU3Z5L8_9EURY</name>
<proteinExistence type="inferred from homology"/>
<dbReference type="Gene3D" id="1.10.600.10">
    <property type="entry name" value="Farnesyl Diphosphate Synthase"/>
    <property type="match status" value="1"/>
</dbReference>
<dbReference type="InterPro" id="IPR000092">
    <property type="entry name" value="Polyprenyl_synt"/>
</dbReference>
<dbReference type="PROSITE" id="PS00723">
    <property type="entry name" value="POLYPRENYL_SYNTHASE_1"/>
    <property type="match status" value="1"/>
</dbReference>
<dbReference type="PANTHER" id="PTHR12001">
    <property type="entry name" value="GERANYLGERANYL PYROPHOSPHATE SYNTHASE"/>
    <property type="match status" value="1"/>
</dbReference>
<keyword evidence="3 6" id="KW-0808">Transferase</keyword>
<dbReference type="SFLD" id="SFLDS00005">
    <property type="entry name" value="Isoprenoid_Synthase_Type_I"/>
    <property type="match status" value="1"/>
</dbReference>
<evidence type="ECO:0000256" key="3">
    <source>
        <dbReference type="ARBA" id="ARBA00022679"/>
    </source>
</evidence>
<dbReference type="CDD" id="cd00867">
    <property type="entry name" value="Trans_IPPS"/>
    <property type="match status" value="1"/>
</dbReference>
<evidence type="ECO:0000313" key="7">
    <source>
        <dbReference type="EMBL" id="MDV4344100.1"/>
    </source>
</evidence>
<reference evidence="7 8" key="1">
    <citation type="submission" date="2020-05" db="EMBL/GenBank/DDBJ databases">
        <title>Isolation and characterization of methanoarchaea from a cold seep at offshore SW Taiwan.</title>
        <authorList>
            <person name="Chen Y.-W."/>
            <person name="Chen S.-C."/>
            <person name="Lai M.-C."/>
        </authorList>
    </citation>
    <scope>NUCLEOTIDE SEQUENCE [LARGE SCALE GENOMIC DNA]</scope>
    <source>
        <strain evidence="7 8">YWC-01</strain>
    </source>
</reference>
<dbReference type="Pfam" id="PF00348">
    <property type="entry name" value="polyprenyl_synt"/>
    <property type="match status" value="1"/>
</dbReference>
<dbReference type="Proteomes" id="UP001273768">
    <property type="component" value="Unassembled WGS sequence"/>
</dbReference>
<keyword evidence="4" id="KW-0479">Metal-binding</keyword>
<gene>
    <name evidence="7" type="ORF">HL657_13185</name>
</gene>
<accession>A0ABU3Z5L8</accession>
<dbReference type="RefSeq" id="WP_317297281.1">
    <property type="nucleotide sequence ID" value="NZ_JABFFQ010000018.1"/>
</dbReference>
<protein>
    <submittedName>
        <fullName evidence="7">Polyprenyl synthetase</fullName>
    </submittedName>
</protein>
<sequence length="311" mass="32718">MIPFREYLERIGPAVNRRIEEVASSEDAIDPAVLPLLARGKRMRAGLLLCIHAGLTREAVPTRQALDLACAVELAHAASLILDDMLDGDTVRRGAPTLHLTRGEGRAVLDAVGVLALPYMLAAPYGAGYVTMLASAQQRMARGVAWEMLGGPRLPAAELYDAIVARKTGCLFSLAAAWGAMAAGEEEAIVTAFADFGLSAGKAMQIADDIADLYAPAVGDGDARPGSEALLLRCVHPGDNGTGRTLERLLEREVDGAAVRIADLGRQQVPPEVSEPLRQVVRDIVGLTIGGGTPDDGTLLQAACSGELPQR</sequence>
<dbReference type="InterPro" id="IPR033749">
    <property type="entry name" value="Polyprenyl_synt_CS"/>
</dbReference>
<evidence type="ECO:0000256" key="1">
    <source>
        <dbReference type="ARBA" id="ARBA00001946"/>
    </source>
</evidence>
<comment type="cofactor">
    <cofactor evidence="1">
        <name>Mg(2+)</name>
        <dbReference type="ChEBI" id="CHEBI:18420"/>
    </cofactor>
</comment>
<organism evidence="7 8">
    <name type="scientific">Methanoculleus nereidis</name>
    <dbReference type="NCBI Taxonomy" id="2735141"/>
    <lineage>
        <taxon>Archaea</taxon>
        <taxon>Methanobacteriati</taxon>
        <taxon>Methanobacteriota</taxon>
        <taxon>Stenosarchaea group</taxon>
        <taxon>Methanomicrobia</taxon>
        <taxon>Methanomicrobiales</taxon>
        <taxon>Methanomicrobiaceae</taxon>
        <taxon>Methanoculleus</taxon>
    </lineage>
</organism>
<comment type="similarity">
    <text evidence="2 6">Belongs to the FPP/GGPP synthase family.</text>
</comment>
<evidence type="ECO:0000256" key="4">
    <source>
        <dbReference type="ARBA" id="ARBA00022723"/>
    </source>
</evidence>
<dbReference type="EMBL" id="JABFFQ010000018">
    <property type="protein sequence ID" value="MDV4344100.1"/>
    <property type="molecule type" value="Genomic_DNA"/>
</dbReference>
<dbReference type="InterPro" id="IPR008949">
    <property type="entry name" value="Isoprenoid_synthase_dom_sf"/>
</dbReference>
<dbReference type="SUPFAM" id="SSF48576">
    <property type="entry name" value="Terpenoid synthases"/>
    <property type="match status" value="1"/>
</dbReference>
<evidence type="ECO:0000256" key="6">
    <source>
        <dbReference type="RuleBase" id="RU004466"/>
    </source>
</evidence>
<keyword evidence="5" id="KW-0460">Magnesium</keyword>
<keyword evidence="8" id="KW-1185">Reference proteome</keyword>